<keyword evidence="3" id="KW-1185">Reference proteome</keyword>
<dbReference type="EMBL" id="JACAGB010000010">
    <property type="protein sequence ID" value="KAF6338234.1"/>
    <property type="molecule type" value="Genomic_DNA"/>
</dbReference>
<feature type="transmembrane region" description="Helical" evidence="1">
    <location>
        <begin position="20"/>
        <end position="48"/>
    </location>
</feature>
<evidence type="ECO:0000313" key="3">
    <source>
        <dbReference type="Proteomes" id="UP000558488"/>
    </source>
</evidence>
<comment type="caution">
    <text evidence="2">The sequence shown here is derived from an EMBL/GenBank/DDBJ whole genome shotgun (WGS) entry which is preliminary data.</text>
</comment>
<protein>
    <submittedName>
        <fullName evidence="2">Uncharacterized protein</fullName>
    </submittedName>
</protein>
<dbReference type="Proteomes" id="UP000558488">
    <property type="component" value="Unassembled WGS sequence"/>
</dbReference>
<evidence type="ECO:0000313" key="2">
    <source>
        <dbReference type="EMBL" id="KAF6338234.1"/>
    </source>
</evidence>
<reference evidence="2 3" key="1">
    <citation type="journal article" date="2020" name="Nature">
        <title>Six reference-quality genomes reveal evolution of bat adaptations.</title>
        <authorList>
            <person name="Jebb D."/>
            <person name="Huang Z."/>
            <person name="Pippel M."/>
            <person name="Hughes G.M."/>
            <person name="Lavrichenko K."/>
            <person name="Devanna P."/>
            <person name="Winkler S."/>
            <person name="Jermiin L.S."/>
            <person name="Skirmuntt E.C."/>
            <person name="Katzourakis A."/>
            <person name="Burkitt-Gray L."/>
            <person name="Ray D.A."/>
            <person name="Sullivan K.A.M."/>
            <person name="Roscito J.G."/>
            <person name="Kirilenko B.M."/>
            <person name="Davalos L.M."/>
            <person name="Corthals A.P."/>
            <person name="Power M.L."/>
            <person name="Jones G."/>
            <person name="Ransome R.D."/>
            <person name="Dechmann D.K.N."/>
            <person name="Locatelli A.G."/>
            <person name="Puechmaille S.J."/>
            <person name="Fedrigo O."/>
            <person name="Jarvis E.D."/>
            <person name="Hiller M."/>
            <person name="Vernes S.C."/>
            <person name="Myers E.W."/>
            <person name="Teeling E.C."/>
        </authorList>
    </citation>
    <scope>NUCLEOTIDE SEQUENCE [LARGE SCALE GENOMIC DNA]</scope>
    <source>
        <strain evidence="2">MPipKuh1</strain>
        <tissue evidence="2">Flight muscle</tissue>
    </source>
</reference>
<keyword evidence="1" id="KW-1133">Transmembrane helix</keyword>
<evidence type="ECO:0000256" key="1">
    <source>
        <dbReference type="SAM" id="Phobius"/>
    </source>
</evidence>
<gene>
    <name evidence="2" type="ORF">mPipKuh1_007959</name>
</gene>
<accession>A0A7J7WLG3</accession>
<name>A0A7J7WLG3_PIPKU</name>
<keyword evidence="1" id="KW-0812">Transmembrane</keyword>
<proteinExistence type="predicted"/>
<organism evidence="2 3">
    <name type="scientific">Pipistrellus kuhlii</name>
    <name type="common">Kuhl's pipistrelle</name>
    <dbReference type="NCBI Taxonomy" id="59472"/>
    <lineage>
        <taxon>Eukaryota</taxon>
        <taxon>Metazoa</taxon>
        <taxon>Chordata</taxon>
        <taxon>Craniata</taxon>
        <taxon>Vertebrata</taxon>
        <taxon>Euteleostomi</taxon>
        <taxon>Mammalia</taxon>
        <taxon>Eutheria</taxon>
        <taxon>Laurasiatheria</taxon>
        <taxon>Chiroptera</taxon>
        <taxon>Yangochiroptera</taxon>
        <taxon>Vespertilionidae</taxon>
        <taxon>Pipistrellus</taxon>
    </lineage>
</organism>
<sequence>MHHSFLIHPSADGHLGYFQILTMVNCTAMSIGVHISFLTGISGFLGYIPRSGINGSNGSSIFNFFLRKPYCSPQCGIYSLGVLLSGYTSLPSYQQCTRVPFFPHYCQHIFVDLSMTAILTGVRW</sequence>
<keyword evidence="1" id="KW-0472">Membrane</keyword>
<dbReference type="AlphaFoldDB" id="A0A7J7WLG3"/>